<dbReference type="RefSeq" id="WP_021718612.1">
    <property type="nucleotide sequence ID" value="NZ_DAWALV010000035.1"/>
</dbReference>
<dbReference type="Pfam" id="PF26078">
    <property type="entry name" value="Baseplate_J_M"/>
    <property type="match status" value="1"/>
</dbReference>
<comment type="caution">
    <text evidence="4">The sequence shown here is derived from an EMBL/GenBank/DDBJ whole genome shotgun (WGS) entry which is preliminary data.</text>
</comment>
<dbReference type="Pfam" id="PF04865">
    <property type="entry name" value="Baseplate_J"/>
    <property type="match status" value="1"/>
</dbReference>
<dbReference type="AlphaFoldDB" id="R6IMP8"/>
<dbReference type="eggNOG" id="COG3948">
    <property type="taxonomic scope" value="Bacteria"/>
</dbReference>
<dbReference type="PANTHER" id="PTHR35862:SF1">
    <property type="entry name" value="FELS-2 PROPHAGE PROTEIN"/>
    <property type="match status" value="1"/>
</dbReference>
<reference evidence="4" key="1">
    <citation type="submission" date="2012-11" db="EMBL/GenBank/DDBJ databases">
        <title>Dependencies among metagenomic species, viruses, plasmids and units of genetic variation.</title>
        <authorList>
            <person name="Nielsen H.B."/>
            <person name="Almeida M."/>
            <person name="Juncker A.S."/>
            <person name="Rasmussen S."/>
            <person name="Li J."/>
            <person name="Sunagawa S."/>
            <person name="Plichta D."/>
            <person name="Gautier L."/>
            <person name="Le Chatelier E."/>
            <person name="Peletier E."/>
            <person name="Bonde I."/>
            <person name="Nielsen T."/>
            <person name="Manichanh C."/>
            <person name="Arumugam M."/>
            <person name="Batto J."/>
            <person name="Santos M.B.Q.D."/>
            <person name="Blom N."/>
            <person name="Borruel N."/>
            <person name="Burgdorf K.S."/>
            <person name="Boumezbeur F."/>
            <person name="Casellas F."/>
            <person name="Dore J."/>
            <person name="Guarner F."/>
            <person name="Hansen T."/>
            <person name="Hildebrand F."/>
            <person name="Kaas R.S."/>
            <person name="Kennedy S."/>
            <person name="Kristiansen K."/>
            <person name="Kultima J.R."/>
            <person name="Leonard P."/>
            <person name="Levenez F."/>
            <person name="Lund O."/>
            <person name="Moumen B."/>
            <person name="Le Paslier D."/>
            <person name="Pons N."/>
            <person name="Pedersen O."/>
            <person name="Prifti E."/>
            <person name="Qin J."/>
            <person name="Raes J."/>
            <person name="Tap J."/>
            <person name="Tims S."/>
            <person name="Ussery D.W."/>
            <person name="Yamada T."/>
            <person name="MetaHit consortium"/>
            <person name="Renault P."/>
            <person name="Sicheritz-Ponten T."/>
            <person name="Bork P."/>
            <person name="Wang J."/>
            <person name="Brunak S."/>
            <person name="Ehrlich S.D."/>
        </authorList>
    </citation>
    <scope>NUCLEOTIDE SEQUENCE [LARGE SCALE GENOMIC DNA]</scope>
</reference>
<protein>
    <submittedName>
        <fullName evidence="4">Putative bacteriophage baseplate assembly protein</fullName>
    </submittedName>
</protein>
<evidence type="ECO:0000259" key="2">
    <source>
        <dbReference type="Pfam" id="PF26078"/>
    </source>
</evidence>
<proteinExistence type="predicted"/>
<dbReference type="Pfam" id="PF26079">
    <property type="entry name" value="Baseplate_J_C"/>
    <property type="match status" value="1"/>
</dbReference>
<dbReference type="InterPro" id="IPR058531">
    <property type="entry name" value="Baseplate_J_M"/>
</dbReference>
<gene>
    <name evidence="4" type="ORF">BN533_01712</name>
</gene>
<dbReference type="PANTHER" id="PTHR35862">
    <property type="entry name" value="FELS-2 PROPHAGE PROTEIN"/>
    <property type="match status" value="1"/>
</dbReference>
<feature type="domain" description="Baseplate protein J-like barrel" evidence="1">
    <location>
        <begin position="105"/>
        <end position="183"/>
    </location>
</feature>
<dbReference type="EMBL" id="CBDS010000088">
    <property type="protein sequence ID" value="CDB46656.1"/>
    <property type="molecule type" value="Genomic_DNA"/>
</dbReference>
<accession>R6IMP8</accession>
<feature type="domain" description="Baseplate J-like C-terminal" evidence="3">
    <location>
        <begin position="288"/>
        <end position="365"/>
    </location>
</feature>
<dbReference type="InterPro" id="IPR006949">
    <property type="entry name" value="Barrel_Baseplate_J-like"/>
</dbReference>
<evidence type="ECO:0000259" key="3">
    <source>
        <dbReference type="Pfam" id="PF26079"/>
    </source>
</evidence>
<evidence type="ECO:0000313" key="4">
    <source>
        <dbReference type="EMBL" id="CDB46656.1"/>
    </source>
</evidence>
<dbReference type="HOGENOM" id="CLU_046415_1_1_9"/>
<dbReference type="InterPro" id="IPR052726">
    <property type="entry name" value="Phage_Baseplate_Hub"/>
</dbReference>
<dbReference type="InterPro" id="IPR058530">
    <property type="entry name" value="Baseplate_J-like_C"/>
</dbReference>
<dbReference type="InterPro" id="IPR014507">
    <property type="entry name" value="Baseplate_assembly_J_pred"/>
</dbReference>
<feature type="domain" description="Baseplate J-like central" evidence="2">
    <location>
        <begin position="205"/>
        <end position="276"/>
    </location>
</feature>
<name>R6IMP8_9FIRM</name>
<dbReference type="STRING" id="1262914.BN533_01712"/>
<sequence>MKLSDLPDIEFVSADEQEILSDIIKLYTEITGRTLAQGDPVRLFLCVIAAIILMLCNKINYTGKQNLLRYSAGANLDHLGVLVGAERIGAKASVTTIKITLSEVRSVATNIPAGTRATAGDNVFFAIDQDATVIAGQLDVSVAATCTVAGVLGNGYLPGEINKIVDPIPYVAGMVNTTTSEGGSDVESDDSLREAIREAPEGFSVAGPVGEYIKIAKRASSLIVDVSVISPEPGQVLITPLLVGGGIPGKEMLDIVEAACSDKSVRPLTDHVRVAAPEVVDYDLTLTYYLDRANEAKSVAVQSAVAKAVEDYIDWQKSKLGRDINPDELICLIKNAGAKRAVISSPTFRIVADNHVAIAENVNVTFGGLENE</sequence>
<evidence type="ECO:0000259" key="1">
    <source>
        <dbReference type="Pfam" id="PF04865"/>
    </source>
</evidence>
<organism evidence="4">
    <name type="scientific">Phascolarctobacterium faecium</name>
    <dbReference type="NCBI Taxonomy" id="33025"/>
    <lineage>
        <taxon>Bacteria</taxon>
        <taxon>Bacillati</taxon>
        <taxon>Bacillota</taxon>
        <taxon>Negativicutes</taxon>
        <taxon>Acidaminococcales</taxon>
        <taxon>Acidaminococcaceae</taxon>
        <taxon>Phascolarctobacterium</taxon>
    </lineage>
</organism>
<dbReference type="PIRSF" id="PIRSF020481">
    <property type="entry name" value="BAP"/>
    <property type="match status" value="1"/>
</dbReference>